<feature type="region of interest" description="Disordered" evidence="1">
    <location>
        <begin position="517"/>
        <end position="565"/>
    </location>
</feature>
<feature type="compositionally biased region" description="Low complexity" evidence="1">
    <location>
        <begin position="439"/>
        <end position="460"/>
    </location>
</feature>
<feature type="compositionally biased region" description="Low complexity" evidence="1">
    <location>
        <begin position="252"/>
        <end position="267"/>
    </location>
</feature>
<feature type="compositionally biased region" description="Polar residues" evidence="1">
    <location>
        <begin position="16"/>
        <end position="32"/>
    </location>
</feature>
<accession>A0AAV7XGK2</accession>
<evidence type="ECO:0008006" key="4">
    <source>
        <dbReference type="Google" id="ProtNLM"/>
    </source>
</evidence>
<feature type="region of interest" description="Disordered" evidence="1">
    <location>
        <begin position="351"/>
        <end position="379"/>
    </location>
</feature>
<keyword evidence="3" id="KW-1185">Reference proteome</keyword>
<name>A0AAV7XGK2_9NEOP</name>
<feature type="compositionally biased region" description="Basic and acidic residues" evidence="1">
    <location>
        <begin position="410"/>
        <end position="427"/>
    </location>
</feature>
<feature type="region of interest" description="Disordered" evidence="1">
    <location>
        <begin position="1"/>
        <end position="32"/>
    </location>
</feature>
<feature type="compositionally biased region" description="Polar residues" evidence="1">
    <location>
        <begin position="539"/>
        <end position="551"/>
    </location>
</feature>
<proteinExistence type="predicted"/>
<dbReference type="EMBL" id="JAPTSV010000010">
    <property type="protein sequence ID" value="KAJ1523619.1"/>
    <property type="molecule type" value="Genomic_DNA"/>
</dbReference>
<reference evidence="2" key="1">
    <citation type="submission" date="2022-12" db="EMBL/GenBank/DDBJ databases">
        <title>Chromosome-level genome assembly of the bean flower thrips Megalurothrips usitatus.</title>
        <authorList>
            <person name="Ma L."/>
            <person name="Liu Q."/>
            <person name="Li H."/>
            <person name="Cai W."/>
        </authorList>
    </citation>
    <scope>NUCLEOTIDE SEQUENCE</scope>
    <source>
        <strain evidence="2">Cailab_2022a</strain>
    </source>
</reference>
<organism evidence="2 3">
    <name type="scientific">Megalurothrips usitatus</name>
    <name type="common">bean blossom thrips</name>
    <dbReference type="NCBI Taxonomy" id="439358"/>
    <lineage>
        <taxon>Eukaryota</taxon>
        <taxon>Metazoa</taxon>
        <taxon>Ecdysozoa</taxon>
        <taxon>Arthropoda</taxon>
        <taxon>Hexapoda</taxon>
        <taxon>Insecta</taxon>
        <taxon>Pterygota</taxon>
        <taxon>Neoptera</taxon>
        <taxon>Paraneoptera</taxon>
        <taxon>Thysanoptera</taxon>
        <taxon>Terebrantia</taxon>
        <taxon>Thripoidea</taxon>
        <taxon>Thripidae</taxon>
        <taxon>Megalurothrips</taxon>
    </lineage>
</organism>
<feature type="region of interest" description="Disordered" evidence="1">
    <location>
        <begin position="403"/>
        <end position="460"/>
    </location>
</feature>
<dbReference type="AlphaFoldDB" id="A0AAV7XGK2"/>
<protein>
    <recommendedName>
        <fullName evidence="4">Adenomatous polyposis coli protein-like</fullName>
    </recommendedName>
</protein>
<comment type="caution">
    <text evidence="2">The sequence shown here is derived from an EMBL/GenBank/DDBJ whole genome shotgun (WGS) entry which is preliminary data.</text>
</comment>
<dbReference type="Proteomes" id="UP001075354">
    <property type="component" value="Chromosome 10"/>
</dbReference>
<sequence>MNVAAIHSETYDHELSGNSEPQSTGLSALSDTSSSVFESRSLNVAKLANETYSASENSCSKDMEQCSTALQGSSEGFQPNSNETFARDDAGPLTATYEVLVGADENDTYTVGNDSCKTIDLDEPDDANTDLPEQVPVDRDGGFLSILSEAALYHASQLKENAVAEMEDTTSTTKSLEDRFKVFGIDADELEDQQLSSSIMYVTGRESHFPCREAESNTFYTGRSSGCRSSIKSCSEHNNQTAMGDLADTSAVSSQEQSEECSQVETVNATSESQESASDCMQYSSELNRCIENGTLGSAASTYQDSADENKIYQERTSVESMNENEALDQSNSYVRESSGISGVYELNSVSENESGSFSQSHPDEEPLHNDSNASSYTGEMNDTLEEYEMMMRYGVDYILGRKGHRKRSDHGTYREENEGTEKRQELHQGSPMPKNADHQPSGHSSTSSFPSHQQNSSTSSIEYLDAVSNLPSSRKIASPQVRDHKVLSPLHKHVLKCTPQKSACASKASGLKVPSKVPRVASVTPSKMLHTSPHKTRALSQPVTPTSSSKVPLRPVTPSSESKIGMFKKPVTPAVSGSRIPKTVAPSPHGLILEKIQSPVGAYIHNTPSPVLVTNVKAKSSDRAPYEKEMHARAMWRAGEIKFPPKAGGVQVNAENMNPNIGCGLPAVKYTKAPCIKLDETTKLPVPRGEKIMKLLDAPSPQVIKHEGRLRVNCGSPQLAAKMQSMADSMDDSILDVHSVSGDISLCVSKQATRTDTLSHMQGRNN</sequence>
<feature type="compositionally biased region" description="Polar residues" evidence="1">
    <location>
        <begin position="268"/>
        <end position="279"/>
    </location>
</feature>
<evidence type="ECO:0000256" key="1">
    <source>
        <dbReference type="SAM" id="MobiDB-lite"/>
    </source>
</evidence>
<feature type="compositionally biased region" description="Polar residues" evidence="1">
    <location>
        <begin position="351"/>
        <end position="361"/>
    </location>
</feature>
<feature type="region of interest" description="Disordered" evidence="1">
    <location>
        <begin position="248"/>
        <end position="279"/>
    </location>
</feature>
<feature type="compositionally biased region" description="Polar residues" evidence="1">
    <location>
        <begin position="370"/>
        <end position="379"/>
    </location>
</feature>
<evidence type="ECO:0000313" key="2">
    <source>
        <dbReference type="EMBL" id="KAJ1523619.1"/>
    </source>
</evidence>
<gene>
    <name evidence="2" type="ORF">ONE63_001462</name>
</gene>
<evidence type="ECO:0000313" key="3">
    <source>
        <dbReference type="Proteomes" id="UP001075354"/>
    </source>
</evidence>